<dbReference type="Proteomes" id="UP001597112">
    <property type="component" value="Unassembled WGS sequence"/>
</dbReference>
<evidence type="ECO:0000313" key="1">
    <source>
        <dbReference type="EMBL" id="MFD1000408.1"/>
    </source>
</evidence>
<accession>A0ABW3K5B2</accession>
<reference evidence="2" key="1">
    <citation type="journal article" date="2019" name="Int. J. Syst. Evol. Microbiol.">
        <title>The Global Catalogue of Microorganisms (GCM) 10K type strain sequencing project: providing services to taxonomists for standard genome sequencing and annotation.</title>
        <authorList>
            <consortium name="The Broad Institute Genomics Platform"/>
            <consortium name="The Broad Institute Genome Sequencing Center for Infectious Disease"/>
            <person name="Wu L."/>
            <person name="Ma J."/>
        </authorList>
    </citation>
    <scope>NUCLEOTIDE SEQUENCE [LARGE SCALE GENOMIC DNA]</scope>
    <source>
        <strain evidence="2">CCUG 58938</strain>
    </source>
</reference>
<proteinExistence type="predicted"/>
<evidence type="ECO:0008006" key="3">
    <source>
        <dbReference type="Google" id="ProtNLM"/>
    </source>
</evidence>
<keyword evidence="2" id="KW-1185">Reference proteome</keyword>
<dbReference type="RefSeq" id="WP_377579820.1">
    <property type="nucleotide sequence ID" value="NZ_JBHTKA010000004.1"/>
</dbReference>
<evidence type="ECO:0000313" key="2">
    <source>
        <dbReference type="Proteomes" id="UP001597112"/>
    </source>
</evidence>
<gene>
    <name evidence="1" type="ORF">ACFQ21_13880</name>
</gene>
<protein>
    <recommendedName>
        <fullName evidence="3">Polymer-forming cytoskeletal protein</fullName>
    </recommendedName>
</protein>
<sequence length="184" mass="19698">MNLIMAFITATFLFFNDGSAVKTNVDKTMNRTITTSVSDKSRFVIEAGKSVVVKENCNIGPNTILEVRGSLLIEGDLVIRQDLELIVAGEGKLIVKGDVMSQSLALKSIQVLDRGEFTIEGTFNANDNTKITTLGNGFITANRVVASSKAELAGTGQFTTSACACDDGINCDFCKTSAISRRSK</sequence>
<dbReference type="EMBL" id="JBHTKA010000004">
    <property type="protein sequence ID" value="MFD1000408.1"/>
    <property type="molecule type" value="Genomic_DNA"/>
</dbReference>
<comment type="caution">
    <text evidence="1">The sequence shown here is derived from an EMBL/GenBank/DDBJ whole genome shotgun (WGS) entry which is preliminary data.</text>
</comment>
<name>A0ABW3K5B2_9BACT</name>
<organism evidence="1 2">
    <name type="scientific">Ohtaekwangia kribbensis</name>
    <dbReference type="NCBI Taxonomy" id="688913"/>
    <lineage>
        <taxon>Bacteria</taxon>
        <taxon>Pseudomonadati</taxon>
        <taxon>Bacteroidota</taxon>
        <taxon>Cytophagia</taxon>
        <taxon>Cytophagales</taxon>
        <taxon>Fulvivirgaceae</taxon>
        <taxon>Ohtaekwangia</taxon>
    </lineage>
</organism>